<evidence type="ECO:0000313" key="7">
    <source>
        <dbReference type="Proteomes" id="UP000030755"/>
    </source>
</evidence>
<dbReference type="InterPro" id="IPR014719">
    <property type="entry name" value="Ribosomal_bL12_C/ClpS-like"/>
</dbReference>
<dbReference type="EC" id="2.3.2.27" evidence="3"/>
<keyword evidence="3" id="KW-0808">Transferase</keyword>
<keyword evidence="4" id="KW-0175">Coiled coil</keyword>
<dbReference type="GO" id="GO:0016567">
    <property type="term" value="P:protein ubiquitination"/>
    <property type="evidence" value="ECO:0007669"/>
    <property type="project" value="UniProtKB-UniRule"/>
</dbReference>
<comment type="similarity">
    <text evidence="3">Belongs to the E3 ubiquitin-protein ligase UBR1-like family.</text>
</comment>
<feature type="domain" description="RING-type" evidence="5">
    <location>
        <begin position="821"/>
        <end position="885"/>
    </location>
</feature>
<dbReference type="InterPro" id="IPR042065">
    <property type="entry name" value="E3_ELL-like"/>
</dbReference>
<dbReference type="HOGENOM" id="CLU_265577_0_0_1"/>
<dbReference type="GO" id="GO:0005737">
    <property type="term" value="C:cytoplasm"/>
    <property type="evidence" value="ECO:0007669"/>
    <property type="project" value="TreeGrafter"/>
</dbReference>
<dbReference type="GO" id="GO:0008270">
    <property type="term" value="F:zinc ion binding"/>
    <property type="evidence" value="ECO:0007669"/>
    <property type="project" value="UniProtKB-UniRule"/>
</dbReference>
<evidence type="ECO:0000256" key="2">
    <source>
        <dbReference type="PROSITE-ProRule" id="PRU00175"/>
    </source>
</evidence>
<dbReference type="Pfam" id="PF18995">
    <property type="entry name" value="PRT6_C"/>
    <property type="match status" value="1"/>
</dbReference>
<dbReference type="Pfam" id="PF22960">
    <property type="entry name" value="WHD_UBR1"/>
    <property type="match status" value="1"/>
</dbReference>
<dbReference type="InterPro" id="IPR039164">
    <property type="entry name" value="UBR1-like"/>
</dbReference>
<dbReference type="GO" id="GO:0061630">
    <property type="term" value="F:ubiquitin protein ligase activity"/>
    <property type="evidence" value="ECO:0007669"/>
    <property type="project" value="UniProtKB-UniRule"/>
</dbReference>
<dbReference type="PROSITE" id="PS50089">
    <property type="entry name" value="ZF_RING_2"/>
    <property type="match status" value="1"/>
</dbReference>
<dbReference type="SUPFAM" id="SSF46785">
    <property type="entry name" value="Winged helix' DNA-binding domain"/>
    <property type="match status" value="1"/>
</dbReference>
<keyword evidence="7" id="KW-1185">Reference proteome</keyword>
<dbReference type="InterPro" id="IPR013083">
    <property type="entry name" value="Znf_RING/FYVE/PHD"/>
</dbReference>
<gene>
    <name evidence="6" type="ORF">O9G_001849</name>
</gene>
<dbReference type="Gene3D" id="3.30.40.10">
    <property type="entry name" value="Zinc/RING finger domain, C3HC4 (zinc finger)"/>
    <property type="match status" value="1"/>
</dbReference>
<dbReference type="GO" id="GO:0071596">
    <property type="term" value="P:ubiquitin-dependent protein catabolic process via the N-end rule pathway"/>
    <property type="evidence" value="ECO:0007669"/>
    <property type="project" value="UniProtKB-UniRule"/>
</dbReference>
<organism evidence="6 7">
    <name type="scientific">Rozella allomycis (strain CSF55)</name>
    <dbReference type="NCBI Taxonomy" id="988480"/>
    <lineage>
        <taxon>Eukaryota</taxon>
        <taxon>Fungi</taxon>
        <taxon>Fungi incertae sedis</taxon>
        <taxon>Cryptomycota</taxon>
        <taxon>Cryptomycota incertae sedis</taxon>
        <taxon>Rozella</taxon>
    </lineage>
</organism>
<dbReference type="OrthoDB" id="26387at2759"/>
<keyword evidence="2 3" id="KW-0863">Zinc-finger</keyword>
<comment type="pathway">
    <text evidence="1 3">Protein modification; protein ubiquitination.</text>
</comment>
<name>A0A075AV90_ROZAC</name>
<dbReference type="CDD" id="cd16482">
    <property type="entry name" value="RING-H2_UBR1-like"/>
    <property type="match status" value="1"/>
</dbReference>
<dbReference type="PANTHER" id="PTHR21497:SF24">
    <property type="entry name" value="E3 UBIQUITIN-PROTEIN LIGASE UBR1"/>
    <property type="match status" value="1"/>
</dbReference>
<dbReference type="AlphaFoldDB" id="A0A075AV90"/>
<dbReference type="InterPro" id="IPR036390">
    <property type="entry name" value="WH_DNA-bd_sf"/>
</dbReference>
<evidence type="ECO:0000256" key="3">
    <source>
        <dbReference type="RuleBase" id="RU366018"/>
    </source>
</evidence>
<dbReference type="InterPro" id="IPR003769">
    <property type="entry name" value="ClpS_core"/>
</dbReference>
<dbReference type="Pfam" id="PF02617">
    <property type="entry name" value="ClpS"/>
    <property type="match status" value="1"/>
</dbReference>
<dbReference type="EMBL" id="KE560971">
    <property type="protein sequence ID" value="EPZ34236.1"/>
    <property type="molecule type" value="Genomic_DNA"/>
</dbReference>
<sequence>MLIGMKGDPEAWKRPIRCKKHGIVVPSSLDEMENNMFKKLPFEENARLSVSTVLSYIIENIKDVKAREEEVDEGEIAVILYNDETHSYQQVIGVLQRAIGVTKEQGQKMAETVDKRGREIVIVNSNVDLCRQVAAIISSIGLYVELKNPIKFCRQQICSILLDWLIKVCKGHPTLCHIVSQKLVESQETLDVLLLNDIHLWKEMRNGIKEMLINSLLVDAECRNEMALSFTRCYRELANQFFQNIDREPEMSIIFFSVQIFTTPRLALFVSEKGFIFEILSILKEQFEKCVKDGEFDCDHEFVQLKRYIHVFLDLRYFLSTDSVKEYARSNSELRNAFLEFFSLFQGIDKFKREEQIHVEYESDSWVNAFNLSLQLSKIVTLVSEIYRNEISFEIDFKNENKNDFMVSKDRISFHLPLQWVFGASLFHCKAIDKIPANRMKEIMDGPLSLFVLESQVRSGMWVRNGFSLRNQLLNFCGIQMREACFDPCFYLIQLGAINLGLDEFYEFVLQRFEINFELNDSNLVFAVEDFLQLIIMIFSERMWLCEMDIENEIKRELVHQLMLGPISFSDLIKKVPERLQNHSDFLTILKSLTTFKFPDSINENGVYILKDEFYSLIDPFFIHYSRKDKSNLYENLKSIVIKPPKFRPPILFENINNLLFNSIYLNLLIKCFNLCVETSNDSLIDTLVYSWQLLGCSLLENEDLETKEEVILVYENILSSRRMEMFSSQRKRIDSSLEELKKLKDEHFLKPLLNRVDFDEENVDKRKSKANLRRKKLMEEMAKVQQSAFSKFEEYLTDEEEEQEENYEIYPSWNLPSGVCIVCQEMTSENSTNFGFLSFVQSSRLLGYQGTFISTCGHSMHLNCYFNYKKNSPSSLEYQCPLCKTLCNCILPATPLQSSFYDDSPISIFESTDNFDILLGGLENCLSFTALSTLVEKFTVESNLSLNRIVVLKMLLILVTLNFKLSQRGNSEDTKRSDEEINSHNLLGIHNELINNASNVQNFVDLVVKMLIKSHPINGKEKFKNDFKILFNIFNSRIYNEEIKEIEEIEEIKNQNLNLFLNATLLLFNVHFNDEWEIKAEDLLDNSLHVQSELSPLKLINFKSFNLINLPERFDLLFKFRDENPCLTCKNIPYDPALCLFCGRILCSRSYCCNTGGLGEVTTHTEEHGVGIYLLINSCIILVLYRGKACYLPAPYLDEHGELDLGLKKGRILFLIEKRYLEIKKMWIQHRLPNVIASKQKHEDRFINWDFL</sequence>
<feature type="coiled-coil region" evidence="4">
    <location>
        <begin position="727"/>
        <end position="788"/>
    </location>
</feature>
<dbReference type="InterPro" id="IPR044046">
    <property type="entry name" value="E3_ligase_UBR-like_C"/>
</dbReference>
<dbReference type="SMART" id="SM00184">
    <property type="entry name" value="RING"/>
    <property type="match status" value="1"/>
</dbReference>
<keyword evidence="3" id="KW-0862">Zinc</keyword>
<protein>
    <recommendedName>
        <fullName evidence="3">E3 ubiquitin-protein ligase</fullName>
        <ecNumber evidence="3">2.3.2.27</ecNumber>
    </recommendedName>
</protein>
<proteinExistence type="inferred from homology"/>
<dbReference type="PANTHER" id="PTHR21497">
    <property type="entry name" value="UBIQUITIN LIGASE E3 ALPHA-RELATED"/>
    <property type="match status" value="1"/>
</dbReference>
<dbReference type="Gene3D" id="1.10.10.2670">
    <property type="entry name" value="E3 ubiquitin-protein ligase"/>
    <property type="match status" value="1"/>
</dbReference>
<evidence type="ECO:0000256" key="4">
    <source>
        <dbReference type="SAM" id="Coils"/>
    </source>
</evidence>
<keyword evidence="3" id="KW-0833">Ubl conjugation pathway</keyword>
<evidence type="ECO:0000259" key="5">
    <source>
        <dbReference type="PROSITE" id="PS50089"/>
    </source>
</evidence>
<dbReference type="InterPro" id="IPR001841">
    <property type="entry name" value="Znf_RING"/>
</dbReference>
<dbReference type="UniPathway" id="UPA00143"/>
<keyword evidence="3" id="KW-0479">Metal-binding</keyword>
<evidence type="ECO:0000313" key="6">
    <source>
        <dbReference type="EMBL" id="EPZ34236.1"/>
    </source>
</evidence>
<comment type="function">
    <text evidence="3">Ubiquitin ligase protein which is a component of the N-end rule pathway. Recognizes and binds to proteins bearing specific N-terminal residues that are destabilizing according to the N-end rule, leading to their ubiquitination and subsequent degradation.</text>
</comment>
<accession>A0A075AV90</accession>
<dbReference type="SUPFAM" id="SSF54736">
    <property type="entry name" value="ClpS-like"/>
    <property type="match status" value="1"/>
</dbReference>
<dbReference type="Proteomes" id="UP000030755">
    <property type="component" value="Unassembled WGS sequence"/>
</dbReference>
<reference evidence="6 7" key="1">
    <citation type="journal article" date="2013" name="Curr. Biol.">
        <title>Shared signatures of parasitism and phylogenomics unite Cryptomycota and microsporidia.</title>
        <authorList>
            <person name="James T.Y."/>
            <person name="Pelin A."/>
            <person name="Bonen L."/>
            <person name="Ahrendt S."/>
            <person name="Sain D."/>
            <person name="Corradi N."/>
            <person name="Stajich J.E."/>
        </authorList>
    </citation>
    <scope>NUCLEOTIDE SEQUENCE [LARGE SCALE GENOMIC DNA]</scope>
    <source>
        <strain evidence="6 7">CSF55</strain>
    </source>
</reference>
<dbReference type="InterPro" id="IPR055194">
    <property type="entry name" value="UBR1-like_WH"/>
</dbReference>
<dbReference type="GO" id="GO:0000151">
    <property type="term" value="C:ubiquitin ligase complex"/>
    <property type="evidence" value="ECO:0007669"/>
    <property type="project" value="TreeGrafter"/>
</dbReference>
<dbReference type="STRING" id="988480.A0A075AV90"/>
<dbReference type="Gene3D" id="3.30.1390.10">
    <property type="match status" value="1"/>
</dbReference>
<dbReference type="SUPFAM" id="SSF57850">
    <property type="entry name" value="RING/U-box"/>
    <property type="match status" value="2"/>
</dbReference>
<comment type="catalytic activity">
    <reaction evidence="3">
        <text>S-ubiquitinyl-[E2 ubiquitin-conjugating enzyme]-L-cysteine + [acceptor protein]-L-lysine = [E2 ubiquitin-conjugating enzyme]-L-cysteine + N(6)-ubiquitinyl-[acceptor protein]-L-lysine.</text>
        <dbReference type="EC" id="2.3.2.27"/>
    </reaction>
</comment>
<evidence type="ECO:0000256" key="1">
    <source>
        <dbReference type="ARBA" id="ARBA00004906"/>
    </source>
</evidence>